<dbReference type="InterPro" id="IPR042095">
    <property type="entry name" value="SUMF_sf"/>
</dbReference>
<dbReference type="InterPro" id="IPR051043">
    <property type="entry name" value="Sulfatase_Mod_Factor_Kinase"/>
</dbReference>
<protein>
    <submittedName>
        <fullName evidence="3">Formylglycine-generating enzyme required for sulfatase activity</fullName>
    </submittedName>
</protein>
<accession>A0ABT9NM68</accession>
<dbReference type="Pfam" id="PF03781">
    <property type="entry name" value="FGE-sulfatase"/>
    <property type="match status" value="1"/>
</dbReference>
<evidence type="ECO:0000256" key="1">
    <source>
        <dbReference type="SAM" id="MobiDB-lite"/>
    </source>
</evidence>
<dbReference type="SUPFAM" id="SSF56436">
    <property type="entry name" value="C-type lectin-like"/>
    <property type="match status" value="1"/>
</dbReference>
<evidence type="ECO:0000313" key="4">
    <source>
        <dbReference type="Proteomes" id="UP001240447"/>
    </source>
</evidence>
<dbReference type="PANTHER" id="PTHR23150">
    <property type="entry name" value="SULFATASE MODIFYING FACTOR 1, 2"/>
    <property type="match status" value="1"/>
</dbReference>
<dbReference type="RefSeq" id="WP_068122196.1">
    <property type="nucleotide sequence ID" value="NZ_CCXJ01000502.1"/>
</dbReference>
<dbReference type="Proteomes" id="UP001240447">
    <property type="component" value="Unassembled WGS sequence"/>
</dbReference>
<feature type="domain" description="Sulfatase-modifying factor enzyme-like" evidence="2">
    <location>
        <begin position="28"/>
        <end position="294"/>
    </location>
</feature>
<dbReference type="PANTHER" id="PTHR23150:SF19">
    <property type="entry name" value="FORMYLGLYCINE-GENERATING ENZYME"/>
    <property type="match status" value="1"/>
</dbReference>
<evidence type="ECO:0000259" key="2">
    <source>
        <dbReference type="Pfam" id="PF03781"/>
    </source>
</evidence>
<comment type="caution">
    <text evidence="3">The sequence shown here is derived from an EMBL/GenBank/DDBJ whole genome shotgun (WGS) entry which is preliminary data.</text>
</comment>
<dbReference type="InterPro" id="IPR016187">
    <property type="entry name" value="CTDL_fold"/>
</dbReference>
<feature type="region of interest" description="Disordered" evidence="1">
    <location>
        <begin position="1"/>
        <end position="27"/>
    </location>
</feature>
<evidence type="ECO:0000313" key="3">
    <source>
        <dbReference type="EMBL" id="MDP9821130.1"/>
    </source>
</evidence>
<gene>
    <name evidence="3" type="ORF">J2S59_000939</name>
</gene>
<name>A0ABT9NM68_9ACTN</name>
<keyword evidence="4" id="KW-1185">Reference proteome</keyword>
<proteinExistence type="predicted"/>
<dbReference type="EMBL" id="JAUSQM010000001">
    <property type="protein sequence ID" value="MDP9821130.1"/>
    <property type="molecule type" value="Genomic_DNA"/>
</dbReference>
<dbReference type="InterPro" id="IPR005532">
    <property type="entry name" value="SUMF_dom"/>
</dbReference>
<organism evidence="3 4">
    <name type="scientific">Nocardioides massiliensis</name>
    <dbReference type="NCBI Taxonomy" id="1325935"/>
    <lineage>
        <taxon>Bacteria</taxon>
        <taxon>Bacillati</taxon>
        <taxon>Actinomycetota</taxon>
        <taxon>Actinomycetes</taxon>
        <taxon>Propionibacteriales</taxon>
        <taxon>Nocardioidaceae</taxon>
        <taxon>Nocardioides</taxon>
    </lineage>
</organism>
<dbReference type="Gene3D" id="3.90.1580.10">
    <property type="entry name" value="paralog of FGE (formylglycine-generating enzyme)"/>
    <property type="match status" value="1"/>
</dbReference>
<reference evidence="3 4" key="1">
    <citation type="submission" date="2023-07" db="EMBL/GenBank/DDBJ databases">
        <title>Sequencing the genomes of 1000 actinobacteria strains.</title>
        <authorList>
            <person name="Klenk H.-P."/>
        </authorList>
    </citation>
    <scope>NUCLEOTIDE SEQUENCE [LARGE SCALE GENOMIC DNA]</scope>
    <source>
        <strain evidence="3 4">GD13</strain>
    </source>
</reference>
<feature type="compositionally biased region" description="Low complexity" evidence="1">
    <location>
        <begin position="1"/>
        <end position="11"/>
    </location>
</feature>
<sequence length="296" mass="32002">MSACCSPGRPGADPPARPSGGRRQSRARGLVAVPGGRALLGYEGPLANPGEGEGPTREVELGAFRIGATTVTNQQFATFVKATGYTTLAEREGWSFVFHLQVREPAAVRGAVEAAPWWLATDGASWRQPEGPGSDAFQLPQHPVVHISAHDAEAYAEWAGVRLPTEDEWEYAARGGLHGAVFPWGDEHPHQSRAARCHIWHGEFPHQHLDGTVGPKPVKSFAPNGYGLYQAVGNVWEWTADAWSVPHAGTDPEQRVRRGGSYLCHDSYCNRYRVAARDHSAPGDTTSNVGFRVAAD</sequence>